<accession>A0A2T0SHW5</accession>
<dbReference type="AlphaFoldDB" id="A0A2T0SHW5"/>
<reference evidence="2 3" key="1">
    <citation type="submission" date="2018-03" db="EMBL/GenBank/DDBJ databases">
        <title>Genomic Encyclopedia of Archaeal and Bacterial Type Strains, Phase II (KMG-II): from individual species to whole genera.</title>
        <authorList>
            <person name="Goeker M."/>
        </authorList>
    </citation>
    <scope>NUCLEOTIDE SEQUENCE [LARGE SCALE GENOMIC DNA]</scope>
    <source>
        <strain evidence="2 3">DSM 45348</strain>
    </source>
</reference>
<proteinExistence type="predicted"/>
<evidence type="ECO:0008006" key="4">
    <source>
        <dbReference type="Google" id="ProtNLM"/>
    </source>
</evidence>
<name>A0A2T0SHW5_9ACTN</name>
<protein>
    <recommendedName>
        <fullName evidence="4">Polysaccharide pyruvyl transferase</fullName>
    </recommendedName>
</protein>
<dbReference type="EMBL" id="PVZG01000001">
    <property type="protein sequence ID" value="PRY33011.1"/>
    <property type="molecule type" value="Genomic_DNA"/>
</dbReference>
<evidence type="ECO:0000313" key="2">
    <source>
        <dbReference type="EMBL" id="PRY33011.1"/>
    </source>
</evidence>
<evidence type="ECO:0000313" key="3">
    <source>
        <dbReference type="Proteomes" id="UP000239209"/>
    </source>
</evidence>
<organism evidence="2 3">
    <name type="scientific">Pseudosporangium ferrugineum</name>
    <dbReference type="NCBI Taxonomy" id="439699"/>
    <lineage>
        <taxon>Bacteria</taxon>
        <taxon>Bacillati</taxon>
        <taxon>Actinomycetota</taxon>
        <taxon>Actinomycetes</taxon>
        <taxon>Micromonosporales</taxon>
        <taxon>Micromonosporaceae</taxon>
        <taxon>Pseudosporangium</taxon>
    </lineage>
</organism>
<evidence type="ECO:0000256" key="1">
    <source>
        <dbReference type="SAM" id="MobiDB-lite"/>
    </source>
</evidence>
<sequence length="298" mass="33791">MGEQSAQAWRGPARARQNPPVHRANDYYGHSHVLARYCGVRSDPPPRMSGYLQHGWNIGDGMAADHEYVAGVPLFLWSERTRRRAWSLGRRGTYVVGAPWAYLLRLVPPPDDGPAREGTIWYPFHGWEGQHVVGDHAGLIARIRGTEPGPVTVCLYWQEFRTPGVRRRYENAGFRVICHGYRGDAHREGDAGFLDRQLAELRRHRRVASNRLSSAVWYGILAGCEPAVYGDPMTLENEDPVHGGQARIRRQWDFLHGEQVDGDRARAAAVEELGADRLVPAAELRHLMRWRDRRGVAR</sequence>
<feature type="region of interest" description="Disordered" evidence="1">
    <location>
        <begin position="1"/>
        <end position="20"/>
    </location>
</feature>
<dbReference type="Proteomes" id="UP000239209">
    <property type="component" value="Unassembled WGS sequence"/>
</dbReference>
<comment type="caution">
    <text evidence="2">The sequence shown here is derived from an EMBL/GenBank/DDBJ whole genome shotgun (WGS) entry which is preliminary data.</text>
</comment>
<gene>
    <name evidence="2" type="ORF">CLV70_101172</name>
</gene>
<keyword evidence="3" id="KW-1185">Reference proteome</keyword>